<dbReference type="Gene3D" id="3.40.50.720">
    <property type="entry name" value="NAD(P)-binding Rossmann-like Domain"/>
    <property type="match status" value="1"/>
</dbReference>
<dbReference type="Pfam" id="PF08240">
    <property type="entry name" value="ADH_N"/>
    <property type="match status" value="1"/>
</dbReference>
<name>A0ABT3ITN9_9BACT</name>
<dbReference type="SUPFAM" id="SSF50129">
    <property type="entry name" value="GroES-like"/>
    <property type="match status" value="1"/>
</dbReference>
<evidence type="ECO:0000259" key="1">
    <source>
        <dbReference type="SMART" id="SM00829"/>
    </source>
</evidence>
<dbReference type="InterPro" id="IPR020843">
    <property type="entry name" value="ER"/>
</dbReference>
<dbReference type="InterPro" id="IPR050700">
    <property type="entry name" value="YIM1/Zinc_Alcohol_DH_Fams"/>
</dbReference>
<dbReference type="SUPFAM" id="SSF51735">
    <property type="entry name" value="NAD(P)-binding Rossmann-fold domains"/>
    <property type="match status" value="1"/>
</dbReference>
<sequence>MKAIIVEKLDGSHPLTISETPAPIIAPHEVLIRNKAIGINPVDYKTFENYIASTGVRASAAPALEGISPLILGWDMAGVVTAVGSDVTKFNVGDEVFGMIHFPGHGRVFAEYVAAPATHLAKKPAHLSFEEAAAATLAAYTAWQNFNWHYPLKKGDRILITAPAGGVGHYAVQLARHMGAHVIAITSAANAEWVKELGAHEVLDYQTFDLETADSLQLNLVLDSGGRMSPLAYEKHLLPGGTLLFLPHGLSQELQQHFRDKGLELRYTAVASDESTGDAIAQLLAAGHLRSVVAEVFPFTAMKAAFEAQKQGTARGKIVVRVTE</sequence>
<organism evidence="2 3">
    <name type="scientific">Chitinophaga nivalis</name>
    <dbReference type="NCBI Taxonomy" id="2991709"/>
    <lineage>
        <taxon>Bacteria</taxon>
        <taxon>Pseudomonadati</taxon>
        <taxon>Bacteroidota</taxon>
        <taxon>Chitinophagia</taxon>
        <taxon>Chitinophagales</taxon>
        <taxon>Chitinophagaceae</taxon>
        <taxon>Chitinophaga</taxon>
    </lineage>
</organism>
<dbReference type="InterPro" id="IPR011032">
    <property type="entry name" value="GroES-like_sf"/>
</dbReference>
<dbReference type="RefSeq" id="WP_264734149.1">
    <property type="nucleotide sequence ID" value="NZ_JAPDNR010000001.1"/>
</dbReference>
<reference evidence="2 3" key="1">
    <citation type="submission" date="2022-10" db="EMBL/GenBank/DDBJ databases">
        <title>Chitinophaga nivalis PC15 sp. nov., isolated from Pyeongchang county, South Korea.</title>
        <authorList>
            <person name="Trinh H.N."/>
        </authorList>
    </citation>
    <scope>NUCLEOTIDE SEQUENCE [LARGE SCALE GENOMIC DNA]</scope>
    <source>
        <strain evidence="2 3">PC14</strain>
    </source>
</reference>
<dbReference type="SMART" id="SM00829">
    <property type="entry name" value="PKS_ER"/>
    <property type="match status" value="1"/>
</dbReference>
<dbReference type="PANTHER" id="PTHR11695:SF294">
    <property type="entry name" value="RETICULON-4-INTERACTING PROTEIN 1, MITOCHONDRIAL"/>
    <property type="match status" value="1"/>
</dbReference>
<gene>
    <name evidence="2" type="ORF">OL497_25805</name>
</gene>
<evidence type="ECO:0000313" key="3">
    <source>
        <dbReference type="Proteomes" id="UP001207742"/>
    </source>
</evidence>
<dbReference type="PANTHER" id="PTHR11695">
    <property type="entry name" value="ALCOHOL DEHYDROGENASE RELATED"/>
    <property type="match status" value="1"/>
</dbReference>
<evidence type="ECO:0000313" key="2">
    <source>
        <dbReference type="EMBL" id="MCW3487338.1"/>
    </source>
</evidence>
<dbReference type="InterPro" id="IPR036291">
    <property type="entry name" value="NAD(P)-bd_dom_sf"/>
</dbReference>
<keyword evidence="3" id="KW-1185">Reference proteome</keyword>
<protein>
    <submittedName>
        <fullName evidence="2">NADP-dependent oxidoreductase</fullName>
    </submittedName>
</protein>
<dbReference type="EMBL" id="JAPDNS010000002">
    <property type="protein sequence ID" value="MCW3487338.1"/>
    <property type="molecule type" value="Genomic_DNA"/>
</dbReference>
<accession>A0ABT3ITN9</accession>
<dbReference type="Gene3D" id="3.90.180.10">
    <property type="entry name" value="Medium-chain alcohol dehydrogenases, catalytic domain"/>
    <property type="match status" value="1"/>
</dbReference>
<dbReference type="CDD" id="cd05289">
    <property type="entry name" value="MDR_like_2"/>
    <property type="match status" value="1"/>
</dbReference>
<dbReference type="Pfam" id="PF13602">
    <property type="entry name" value="ADH_zinc_N_2"/>
    <property type="match status" value="1"/>
</dbReference>
<proteinExistence type="predicted"/>
<dbReference type="Proteomes" id="UP001207742">
    <property type="component" value="Unassembled WGS sequence"/>
</dbReference>
<comment type="caution">
    <text evidence="2">The sequence shown here is derived from an EMBL/GenBank/DDBJ whole genome shotgun (WGS) entry which is preliminary data.</text>
</comment>
<feature type="domain" description="Enoyl reductase (ER)" evidence="1">
    <location>
        <begin position="11"/>
        <end position="320"/>
    </location>
</feature>
<dbReference type="InterPro" id="IPR013154">
    <property type="entry name" value="ADH-like_N"/>
</dbReference>